<evidence type="ECO:0000313" key="2">
    <source>
        <dbReference type="Proteomes" id="UP000076715"/>
    </source>
</evidence>
<evidence type="ECO:0000313" key="1">
    <source>
        <dbReference type="EMBL" id="KZS42556.1"/>
    </source>
</evidence>
<dbReference type="RefSeq" id="WP_066310492.1">
    <property type="nucleotide sequence ID" value="NZ_LQRT01000002.1"/>
</dbReference>
<protein>
    <submittedName>
        <fullName evidence="1">Uncharacterized protein</fullName>
    </submittedName>
</protein>
<gene>
    <name evidence="1" type="ORF">AWE51_03690</name>
</gene>
<dbReference type="OrthoDB" id="1163541at2"/>
<proteinExistence type="predicted"/>
<dbReference type="Proteomes" id="UP000076715">
    <property type="component" value="Unassembled WGS sequence"/>
</dbReference>
<dbReference type="STRING" id="1642818.AWE51_03690"/>
<reference evidence="1 2" key="1">
    <citation type="submission" date="2016-01" db="EMBL/GenBank/DDBJ databases">
        <title>The draft genome sequence of Aquimarina sp. RZW4-3-2.</title>
        <authorList>
            <person name="Wang Y."/>
        </authorList>
    </citation>
    <scope>NUCLEOTIDE SEQUENCE [LARGE SCALE GENOMIC DNA]</scope>
    <source>
        <strain evidence="1 2">RZW4-3-2</strain>
    </source>
</reference>
<keyword evidence="2" id="KW-1185">Reference proteome</keyword>
<organism evidence="1 2">
    <name type="scientific">Aquimarina aggregata</name>
    <dbReference type="NCBI Taxonomy" id="1642818"/>
    <lineage>
        <taxon>Bacteria</taxon>
        <taxon>Pseudomonadati</taxon>
        <taxon>Bacteroidota</taxon>
        <taxon>Flavobacteriia</taxon>
        <taxon>Flavobacteriales</taxon>
        <taxon>Flavobacteriaceae</taxon>
        <taxon>Aquimarina</taxon>
    </lineage>
</organism>
<dbReference type="AlphaFoldDB" id="A0A163CM53"/>
<name>A0A163CM53_9FLAO</name>
<dbReference type="EMBL" id="LQRT01000002">
    <property type="protein sequence ID" value="KZS42556.1"/>
    <property type="molecule type" value="Genomic_DNA"/>
</dbReference>
<comment type="caution">
    <text evidence="1">The sequence shown here is derived from an EMBL/GenBank/DDBJ whole genome shotgun (WGS) entry which is preliminary data.</text>
</comment>
<accession>A0A163CM53</accession>
<sequence>MSGEAGAGISSKYFKMYFSSGMTVSVAMPPDLEDHPNYIEDYFKEASKPFETKLKDVLPRVDQSFETLIQQHGFPISLYDPKAVFVADAIIEDVDLGHENKSTRNLLVSSGADVNLSFFTRSFSKINLSITINKQIKRSELNTIRAQIIEIFD</sequence>